<comment type="caution">
    <text evidence="3">The sequence shown here is derived from an EMBL/GenBank/DDBJ whole genome shotgun (WGS) entry which is preliminary data.</text>
</comment>
<accession>A0A835Y5H7</accession>
<feature type="compositionally biased region" description="Low complexity" evidence="2">
    <location>
        <begin position="24"/>
        <end position="35"/>
    </location>
</feature>
<name>A0A835Y5H7_9CHLO</name>
<proteinExistence type="inferred from homology"/>
<dbReference type="AlphaFoldDB" id="A0A835Y5H7"/>
<feature type="region of interest" description="Disordered" evidence="2">
    <location>
        <begin position="19"/>
        <end position="76"/>
    </location>
</feature>
<feature type="compositionally biased region" description="Gly residues" evidence="2">
    <location>
        <begin position="124"/>
        <end position="134"/>
    </location>
</feature>
<feature type="region of interest" description="Disordered" evidence="2">
    <location>
        <begin position="473"/>
        <end position="498"/>
    </location>
</feature>
<evidence type="ECO:0000313" key="3">
    <source>
        <dbReference type="EMBL" id="KAG2496368.1"/>
    </source>
</evidence>
<gene>
    <name evidence="3" type="ORF">HYH03_005597</name>
</gene>
<feature type="compositionally biased region" description="Pro residues" evidence="2">
    <location>
        <begin position="202"/>
        <end position="223"/>
    </location>
</feature>
<dbReference type="OrthoDB" id="10261701at2759"/>
<sequence>MAELAELERAKRRRLQEAYADLRPAGSPSPAAEASQRSAKLKSLLLGPGHTSSPAAARSPAAGAGAASAPAASAEEVRALAAAAAANLLAVGSSQAGAGQARPRRAAALSERSASAPTATGAGLAAGGGGGPGGWAQAQAQPRPQPSQLRPRCAGGRGGARAPPPPPDPHAGGFLRDADPVHRLSALAAMGVSPLGVGAPAGPVPRMGPGPGAAPQPAAPPQPWRSDGGGRRYNDPMDDDDEALAEAIPSDVEVTLISLRCDLRSHPGCEALPPLALRSQLAALMPDRSDVERQLDEQRRANRVRVFKLPTGLDEFAILTTPEYRALLLQTAEAEAAAEAARAAALAGGDAAGSSGAAAGRSHSAPGALAAGPSGAYGASGVTAVRQIRSRWHAAVDVFLRAVVDRYTDFELSHEHLIRLLATAPPPARATAPAAAYGAAAASGQAAGPAGGQDEGSRARLAPLPSQALLEKRRQAGAGTEAGAEGEGQRRKAAMTQEQAEELVSSLLHLGCIARHTDGDADAFVLAVPGAGRMVQAVAGGRRELLVWLSKRMNKEATEAQIAQAKLRSTFLPASFHFRDLVGRGSAIRMETTIGPVIKLTPTGVAAAAAAAKAIAAGAGHKKGRTHQTRAAAGERD</sequence>
<evidence type="ECO:0000256" key="1">
    <source>
        <dbReference type="ARBA" id="ARBA00093458"/>
    </source>
</evidence>
<feature type="compositionally biased region" description="Low complexity" evidence="2">
    <location>
        <begin position="93"/>
        <end position="123"/>
    </location>
</feature>
<comment type="similarity">
    <text evidence="1">Belongs to the STK19 family.</text>
</comment>
<feature type="region of interest" description="Disordered" evidence="2">
    <location>
        <begin position="93"/>
        <end position="177"/>
    </location>
</feature>
<dbReference type="InterPro" id="IPR018865">
    <property type="entry name" value="STK19-like"/>
</dbReference>
<evidence type="ECO:0000313" key="4">
    <source>
        <dbReference type="Proteomes" id="UP000612055"/>
    </source>
</evidence>
<feature type="region of interest" description="Disordered" evidence="2">
    <location>
        <begin position="201"/>
        <end position="239"/>
    </location>
</feature>
<feature type="compositionally biased region" description="Low complexity" evidence="2">
    <location>
        <begin position="135"/>
        <end position="154"/>
    </location>
</feature>
<keyword evidence="4" id="KW-1185">Reference proteome</keyword>
<dbReference type="PANTHER" id="PTHR15243">
    <property type="entry name" value="SERINE/THREONINE-PROTEIN KINASE 19"/>
    <property type="match status" value="1"/>
</dbReference>
<feature type="region of interest" description="Disordered" evidence="2">
    <location>
        <begin position="617"/>
        <end position="637"/>
    </location>
</feature>
<dbReference type="EMBL" id="JAEHOE010000019">
    <property type="protein sequence ID" value="KAG2496368.1"/>
    <property type="molecule type" value="Genomic_DNA"/>
</dbReference>
<dbReference type="PANTHER" id="PTHR15243:SF0">
    <property type="entry name" value="SERINE_THREONINE-PROTEIN KINASE 19"/>
    <property type="match status" value="1"/>
</dbReference>
<feature type="compositionally biased region" description="Low complexity" evidence="2">
    <location>
        <begin position="52"/>
        <end position="76"/>
    </location>
</feature>
<reference evidence="3" key="1">
    <citation type="journal article" date="2020" name="bioRxiv">
        <title>Comparative genomics of Chlamydomonas.</title>
        <authorList>
            <person name="Craig R.J."/>
            <person name="Hasan A.R."/>
            <person name="Ness R.W."/>
            <person name="Keightley P.D."/>
        </authorList>
    </citation>
    <scope>NUCLEOTIDE SEQUENCE</scope>
    <source>
        <strain evidence="3">CCAP 11/70</strain>
    </source>
</reference>
<evidence type="ECO:0000256" key="2">
    <source>
        <dbReference type="SAM" id="MobiDB-lite"/>
    </source>
</evidence>
<dbReference type="Proteomes" id="UP000612055">
    <property type="component" value="Unassembled WGS sequence"/>
</dbReference>
<organism evidence="3 4">
    <name type="scientific">Edaphochlamys debaryana</name>
    <dbReference type="NCBI Taxonomy" id="47281"/>
    <lineage>
        <taxon>Eukaryota</taxon>
        <taxon>Viridiplantae</taxon>
        <taxon>Chlorophyta</taxon>
        <taxon>core chlorophytes</taxon>
        <taxon>Chlorophyceae</taxon>
        <taxon>CS clade</taxon>
        <taxon>Chlamydomonadales</taxon>
        <taxon>Chlamydomonadales incertae sedis</taxon>
        <taxon>Edaphochlamys</taxon>
    </lineage>
</organism>
<protein>
    <submittedName>
        <fullName evidence="3">Uncharacterized protein</fullName>
    </submittedName>
</protein>